<dbReference type="InterPro" id="IPR046980">
    <property type="entry name" value="KefG/KefF"/>
</dbReference>
<dbReference type="GO" id="GO:0003955">
    <property type="term" value="F:NAD(P)H dehydrogenase (quinone) activity"/>
    <property type="evidence" value="ECO:0007669"/>
    <property type="project" value="TreeGrafter"/>
</dbReference>
<dbReference type="PANTHER" id="PTHR47307:SF1">
    <property type="entry name" value="GLUTATHIONE-REGULATED POTASSIUM-EFFLUX SYSTEM ANCILLARY PROTEIN KEFG"/>
    <property type="match status" value="1"/>
</dbReference>
<accession>A0A2P8CX27</accession>
<dbReference type="RefSeq" id="WP_106524756.1">
    <property type="nucleotide sequence ID" value="NZ_PYGD01000011.1"/>
</dbReference>
<proteinExistence type="predicted"/>
<dbReference type="GO" id="GO:0010181">
    <property type="term" value="F:FMN binding"/>
    <property type="evidence" value="ECO:0007669"/>
    <property type="project" value="TreeGrafter"/>
</dbReference>
<evidence type="ECO:0000259" key="2">
    <source>
        <dbReference type="Pfam" id="PF02525"/>
    </source>
</evidence>
<keyword evidence="1" id="KW-0560">Oxidoreductase</keyword>
<comment type="caution">
    <text evidence="3">The sequence shown here is derived from an EMBL/GenBank/DDBJ whole genome shotgun (WGS) entry which is preliminary data.</text>
</comment>
<dbReference type="GO" id="GO:0009055">
    <property type="term" value="F:electron transfer activity"/>
    <property type="evidence" value="ECO:0007669"/>
    <property type="project" value="TreeGrafter"/>
</dbReference>
<dbReference type="PANTHER" id="PTHR47307">
    <property type="entry name" value="GLUTATHIONE-REGULATED POTASSIUM-EFFLUX SYSTEM ANCILLARY PROTEIN KEFG"/>
    <property type="match status" value="1"/>
</dbReference>
<dbReference type="Pfam" id="PF02525">
    <property type="entry name" value="Flavodoxin_2"/>
    <property type="match status" value="1"/>
</dbReference>
<dbReference type="InterPro" id="IPR029039">
    <property type="entry name" value="Flavoprotein-like_sf"/>
</dbReference>
<organism evidence="3 4">
    <name type="scientific">Taibaiella chishuiensis</name>
    <dbReference type="NCBI Taxonomy" id="1434707"/>
    <lineage>
        <taxon>Bacteria</taxon>
        <taxon>Pseudomonadati</taxon>
        <taxon>Bacteroidota</taxon>
        <taxon>Chitinophagia</taxon>
        <taxon>Chitinophagales</taxon>
        <taxon>Chitinophagaceae</taxon>
        <taxon>Taibaiella</taxon>
    </lineage>
</organism>
<sequence length="187" mass="22271">MKKTLIVVTHPDMDNSVINKRWLKALEKFPEQYRIHQLHKVYPDQQFDIKAEQKLVEEHDRIIFQFPYYWYHSPALLKKWFDEVLTRGWAYGSSSGFKFTGKKVALAISLGLKEEHLQHGTIFKYTLEELTRPFEALFDYIKADYRPLFAYYGMTFAPTEAWIERSVPLYLDFLDRFGRDSDDTQVA</sequence>
<reference evidence="3 4" key="1">
    <citation type="submission" date="2018-03" db="EMBL/GenBank/DDBJ databases">
        <title>Genomic Encyclopedia of Type Strains, Phase III (KMG-III): the genomes of soil and plant-associated and newly described type strains.</title>
        <authorList>
            <person name="Whitman W."/>
        </authorList>
    </citation>
    <scope>NUCLEOTIDE SEQUENCE [LARGE SCALE GENOMIC DNA]</scope>
    <source>
        <strain evidence="3 4">CGMCC 1.12700</strain>
    </source>
</reference>
<dbReference type="OrthoDB" id="652200at2"/>
<gene>
    <name evidence="3" type="ORF">B0I18_11165</name>
</gene>
<dbReference type="AlphaFoldDB" id="A0A2P8CX27"/>
<dbReference type="InterPro" id="IPR003680">
    <property type="entry name" value="Flavodoxin_fold"/>
</dbReference>
<evidence type="ECO:0000313" key="4">
    <source>
        <dbReference type="Proteomes" id="UP000240572"/>
    </source>
</evidence>
<evidence type="ECO:0000313" key="3">
    <source>
        <dbReference type="EMBL" id="PSK89510.1"/>
    </source>
</evidence>
<feature type="domain" description="Flavodoxin-like fold" evidence="2">
    <location>
        <begin position="2"/>
        <end position="160"/>
    </location>
</feature>
<dbReference type="Proteomes" id="UP000240572">
    <property type="component" value="Unassembled WGS sequence"/>
</dbReference>
<dbReference type="EMBL" id="PYGD01000011">
    <property type="protein sequence ID" value="PSK89510.1"/>
    <property type="molecule type" value="Genomic_DNA"/>
</dbReference>
<name>A0A2P8CX27_9BACT</name>
<keyword evidence="4" id="KW-1185">Reference proteome</keyword>
<dbReference type="Gene3D" id="3.40.50.360">
    <property type="match status" value="1"/>
</dbReference>
<protein>
    <submittedName>
        <fullName evidence="3">Putative NADPH-quinone reductase</fullName>
    </submittedName>
</protein>
<dbReference type="SUPFAM" id="SSF52218">
    <property type="entry name" value="Flavoproteins"/>
    <property type="match status" value="1"/>
</dbReference>
<evidence type="ECO:0000256" key="1">
    <source>
        <dbReference type="ARBA" id="ARBA00023002"/>
    </source>
</evidence>